<dbReference type="EMBL" id="JANLCJ010000367">
    <property type="protein sequence ID" value="MCS5737047.1"/>
    <property type="molecule type" value="Genomic_DNA"/>
</dbReference>
<reference evidence="1" key="1">
    <citation type="submission" date="2022-08" db="EMBL/GenBank/DDBJ databases">
        <authorList>
            <person name="Deng Y."/>
            <person name="Han X.-F."/>
            <person name="Zhang Y.-Q."/>
        </authorList>
    </citation>
    <scope>NUCLEOTIDE SEQUENCE</scope>
    <source>
        <strain evidence="1">CPCC 203386</strain>
    </source>
</reference>
<dbReference type="RefSeq" id="WP_259543343.1">
    <property type="nucleotide sequence ID" value="NZ_JANLCJ010000367.1"/>
</dbReference>
<proteinExistence type="predicted"/>
<feature type="non-terminal residue" evidence="1">
    <location>
        <position position="1"/>
    </location>
</feature>
<sequence length="93" mass="10878">RLKRQIEEIDRLEYRAIENGKVVAMMIIDVLPEETHTGYPMLYTMLSFSTVKGALTQGYKWLYSVAKMMGFRFVLTTRQTGPREITNRIKELC</sequence>
<organism evidence="1 2">
    <name type="scientific">Herbiconiux daphne</name>
    <dbReference type="NCBI Taxonomy" id="2970914"/>
    <lineage>
        <taxon>Bacteria</taxon>
        <taxon>Bacillati</taxon>
        <taxon>Actinomycetota</taxon>
        <taxon>Actinomycetes</taxon>
        <taxon>Micrococcales</taxon>
        <taxon>Microbacteriaceae</taxon>
        <taxon>Herbiconiux</taxon>
    </lineage>
</organism>
<dbReference type="Proteomes" id="UP001165586">
    <property type="component" value="Unassembled WGS sequence"/>
</dbReference>
<accession>A0ABT2HAU0</accession>
<gene>
    <name evidence="1" type="ORF">N1032_25295</name>
</gene>
<protein>
    <submittedName>
        <fullName evidence="1">Uncharacterized protein</fullName>
    </submittedName>
</protein>
<evidence type="ECO:0000313" key="1">
    <source>
        <dbReference type="EMBL" id="MCS5737047.1"/>
    </source>
</evidence>
<keyword evidence="2" id="KW-1185">Reference proteome</keyword>
<evidence type="ECO:0000313" key="2">
    <source>
        <dbReference type="Proteomes" id="UP001165586"/>
    </source>
</evidence>
<comment type="caution">
    <text evidence="1">The sequence shown here is derived from an EMBL/GenBank/DDBJ whole genome shotgun (WGS) entry which is preliminary data.</text>
</comment>
<name>A0ABT2HAU0_9MICO</name>